<comment type="subcellular location">
    <subcellularLocation>
        <location evidence="1">Membrane</location>
        <topology evidence="1">Multi-pass membrane protein</topology>
    </subcellularLocation>
</comment>
<evidence type="ECO:0000256" key="6">
    <source>
        <dbReference type="SAM" id="Phobius"/>
    </source>
</evidence>
<feature type="transmembrane region" description="Helical" evidence="6">
    <location>
        <begin position="173"/>
        <end position="195"/>
    </location>
</feature>
<name>A0A0H5QRP9_9EUKA</name>
<feature type="transmembrane region" description="Helical" evidence="6">
    <location>
        <begin position="86"/>
        <end position="105"/>
    </location>
</feature>
<keyword evidence="4 6" id="KW-1133">Transmembrane helix</keyword>
<dbReference type="InterPro" id="IPR020846">
    <property type="entry name" value="MFS_dom"/>
</dbReference>
<proteinExistence type="predicted"/>
<feature type="transmembrane region" description="Helical" evidence="6">
    <location>
        <begin position="310"/>
        <end position="334"/>
    </location>
</feature>
<keyword evidence="3 6" id="KW-0812">Transmembrane</keyword>
<organism evidence="8">
    <name type="scientific">Spongospora subterranea</name>
    <dbReference type="NCBI Taxonomy" id="70186"/>
    <lineage>
        <taxon>Eukaryota</taxon>
        <taxon>Sar</taxon>
        <taxon>Rhizaria</taxon>
        <taxon>Endomyxa</taxon>
        <taxon>Phytomyxea</taxon>
        <taxon>Plasmodiophorida</taxon>
        <taxon>Plasmodiophoridae</taxon>
        <taxon>Spongospora</taxon>
    </lineage>
</organism>
<dbReference type="SUPFAM" id="SSF103473">
    <property type="entry name" value="MFS general substrate transporter"/>
    <property type="match status" value="1"/>
</dbReference>
<evidence type="ECO:0000313" key="8">
    <source>
        <dbReference type="EMBL" id="CRZ04695.1"/>
    </source>
</evidence>
<evidence type="ECO:0000256" key="5">
    <source>
        <dbReference type="ARBA" id="ARBA00023136"/>
    </source>
</evidence>
<evidence type="ECO:0000259" key="7">
    <source>
        <dbReference type="PROSITE" id="PS50850"/>
    </source>
</evidence>
<feature type="transmembrane region" description="Helical" evidence="6">
    <location>
        <begin position="281"/>
        <end position="298"/>
    </location>
</feature>
<keyword evidence="5 6" id="KW-0472">Membrane</keyword>
<dbReference type="InterPro" id="IPR036259">
    <property type="entry name" value="MFS_trans_sf"/>
</dbReference>
<feature type="transmembrane region" description="Helical" evidence="6">
    <location>
        <begin position="144"/>
        <end position="161"/>
    </location>
</feature>
<dbReference type="PANTHER" id="PTHR23504">
    <property type="entry name" value="MAJOR FACILITATOR SUPERFAMILY DOMAIN-CONTAINING PROTEIN 10"/>
    <property type="match status" value="1"/>
</dbReference>
<dbReference type="PANTHER" id="PTHR23504:SF15">
    <property type="entry name" value="MAJOR FACILITATOR SUPERFAMILY (MFS) PROFILE DOMAIN-CONTAINING PROTEIN"/>
    <property type="match status" value="1"/>
</dbReference>
<dbReference type="Pfam" id="PF07690">
    <property type="entry name" value="MFS_1"/>
    <property type="match status" value="1"/>
</dbReference>
<feature type="transmembrane region" description="Helical" evidence="6">
    <location>
        <begin position="437"/>
        <end position="460"/>
    </location>
</feature>
<keyword evidence="2" id="KW-0813">Transport</keyword>
<protein>
    <recommendedName>
        <fullName evidence="7">Major facilitator superfamily (MFS) profile domain-containing protein</fullName>
    </recommendedName>
</protein>
<dbReference type="GO" id="GO:0022857">
    <property type="term" value="F:transmembrane transporter activity"/>
    <property type="evidence" value="ECO:0007669"/>
    <property type="project" value="InterPro"/>
</dbReference>
<feature type="transmembrane region" description="Helical" evidence="6">
    <location>
        <begin position="346"/>
        <end position="364"/>
    </location>
</feature>
<dbReference type="AlphaFoldDB" id="A0A0H5QRP9"/>
<dbReference type="GO" id="GO:0016020">
    <property type="term" value="C:membrane"/>
    <property type="evidence" value="ECO:0007669"/>
    <property type="project" value="UniProtKB-SubCell"/>
</dbReference>
<feature type="domain" description="Major facilitator superfamily (MFS) profile" evidence="7">
    <location>
        <begin position="38"/>
        <end position="469"/>
    </location>
</feature>
<evidence type="ECO:0000256" key="1">
    <source>
        <dbReference type="ARBA" id="ARBA00004141"/>
    </source>
</evidence>
<accession>A0A0H5QRP9</accession>
<reference evidence="8" key="1">
    <citation type="submission" date="2015-04" db="EMBL/GenBank/DDBJ databases">
        <title>The genome sequence of the plant pathogenic Rhizarian Plasmodiophora brassicae reveals insights in its biotrophic life cycle and the origin of chitin synthesis.</title>
        <authorList>
            <person name="Schwelm A."/>
            <person name="Fogelqvist J."/>
            <person name="Knaust A."/>
            <person name="Julke S."/>
            <person name="Lilja T."/>
            <person name="Dhandapani V."/>
            <person name="Bonilla-Rosso G."/>
            <person name="Karlsson M."/>
            <person name="Shevchenko A."/>
            <person name="Choi S.R."/>
            <person name="Kim H.G."/>
            <person name="Park J.Y."/>
            <person name="Lim Y.P."/>
            <person name="Ludwig-Muller J."/>
            <person name="Dixelius C."/>
        </authorList>
    </citation>
    <scope>NUCLEOTIDE SEQUENCE</scope>
    <source>
        <tissue evidence="8">Potato root galls</tissue>
    </source>
</reference>
<feature type="transmembrane region" description="Helical" evidence="6">
    <location>
        <begin position="207"/>
        <end position="232"/>
    </location>
</feature>
<sequence>MVENGGHQFRQKEVADGVDSKHTATAQVKLDARQVKKTLALLALIQFGEGWLGTVVMPILPYMVNGFPRNMALSESEQKSVNGDRVGMIGAGFFLASTLFSSIWGMLSDRFGRRPTLLIGSAGSAIGILVFGCCQDFYPAFLAYFLTGMFSSNISVTKSYLAEITDENTQARAFSLVCLMYSLASIMGPSAAGFLGGTESFLGIHDLPYAFVISFVSACFAGVVFCVGFLYLPESPAFIRGRDASSVELSSLSPAVQARKKPSAATNDNVRRDIFTTISNYGLLALVEISLTLLVPFLCESSRDHSGLGLTSRTLGMILAFQGGVSVMYQAFIFPKLAKFITPISFFKYASIAMVLTVPLPYLATFCSNNVGAIAILSLSLGLRIIPETTAYTSSMILIANASPAHMRGLINGVANTVASLGRTIGPYLTGKTWGRVSVIGAGWIPFVSLSIGAAFLFVLSMRLSPNLNLPYEPVWQASDDEIDEQP</sequence>
<dbReference type="Gene3D" id="1.20.1250.20">
    <property type="entry name" value="MFS general substrate transporter like domains"/>
    <property type="match status" value="1"/>
</dbReference>
<evidence type="ECO:0000256" key="2">
    <source>
        <dbReference type="ARBA" id="ARBA00022448"/>
    </source>
</evidence>
<evidence type="ECO:0000256" key="4">
    <source>
        <dbReference type="ARBA" id="ARBA00022989"/>
    </source>
</evidence>
<dbReference type="EMBL" id="HACM01004253">
    <property type="protein sequence ID" value="CRZ04695.1"/>
    <property type="molecule type" value="Transcribed_RNA"/>
</dbReference>
<dbReference type="PROSITE" id="PS50850">
    <property type="entry name" value="MFS"/>
    <property type="match status" value="1"/>
</dbReference>
<feature type="transmembrane region" description="Helical" evidence="6">
    <location>
        <begin position="117"/>
        <end position="138"/>
    </location>
</feature>
<dbReference type="InterPro" id="IPR011701">
    <property type="entry name" value="MFS"/>
</dbReference>
<feature type="transmembrane region" description="Helical" evidence="6">
    <location>
        <begin position="39"/>
        <end position="64"/>
    </location>
</feature>
<evidence type="ECO:0000256" key="3">
    <source>
        <dbReference type="ARBA" id="ARBA00022692"/>
    </source>
</evidence>